<evidence type="ECO:0000256" key="2">
    <source>
        <dbReference type="ARBA" id="ARBA00022490"/>
    </source>
</evidence>
<dbReference type="OrthoDB" id="10072397at2759"/>
<feature type="compositionally biased region" description="Basic and acidic residues" evidence="6">
    <location>
        <begin position="544"/>
        <end position="592"/>
    </location>
</feature>
<dbReference type="GO" id="GO:0003779">
    <property type="term" value="F:actin binding"/>
    <property type="evidence" value="ECO:0007669"/>
    <property type="project" value="TreeGrafter"/>
</dbReference>
<dbReference type="InterPro" id="IPR013083">
    <property type="entry name" value="Znf_RING/FYVE/PHD"/>
</dbReference>
<feature type="region of interest" description="Disordered" evidence="6">
    <location>
        <begin position="239"/>
        <end position="293"/>
    </location>
</feature>
<dbReference type="Gene3D" id="3.30.40.10">
    <property type="entry name" value="Zinc/RING finger domain, C3HC4 (zinc finger)"/>
    <property type="match status" value="1"/>
</dbReference>
<feature type="compositionally biased region" description="Polar residues" evidence="6">
    <location>
        <begin position="239"/>
        <end position="269"/>
    </location>
</feature>
<evidence type="ECO:0000256" key="1">
    <source>
        <dbReference type="ARBA" id="ARBA00004556"/>
    </source>
</evidence>
<evidence type="ECO:0000256" key="4">
    <source>
        <dbReference type="ARBA" id="ARBA00022833"/>
    </source>
</evidence>
<evidence type="ECO:0000256" key="3">
    <source>
        <dbReference type="ARBA" id="ARBA00022771"/>
    </source>
</evidence>
<dbReference type="Pfam" id="PF04698">
    <property type="entry name" value="Rab_eff_C"/>
    <property type="match status" value="4"/>
</dbReference>
<feature type="compositionally biased region" description="Basic and acidic residues" evidence="6">
    <location>
        <begin position="609"/>
        <end position="622"/>
    </location>
</feature>
<feature type="coiled-coil region" evidence="5">
    <location>
        <begin position="769"/>
        <end position="796"/>
    </location>
</feature>
<evidence type="ECO:0000256" key="6">
    <source>
        <dbReference type="SAM" id="MobiDB-lite"/>
    </source>
</evidence>
<dbReference type="Pfam" id="PF02318">
    <property type="entry name" value="FYVE_2"/>
    <property type="match status" value="1"/>
</dbReference>
<name>Q4SN02_TETNG</name>
<dbReference type="PANTHER" id="PTHR14555">
    <property type="entry name" value="MYELIN-ASSOCIATED OLIGODENDROCYTIC BASIC PROTEIN MOBP -RELATED"/>
    <property type="match status" value="1"/>
</dbReference>
<dbReference type="EMBL" id="CAAE01014544">
    <property type="protein sequence ID" value="CAF97980.1"/>
    <property type="molecule type" value="Genomic_DNA"/>
</dbReference>
<dbReference type="SUPFAM" id="SSF57903">
    <property type="entry name" value="FYVE/PHD zinc finger"/>
    <property type="match status" value="1"/>
</dbReference>
<keyword evidence="5" id="KW-0175">Coiled coil</keyword>
<evidence type="ECO:0000259" key="8">
    <source>
        <dbReference type="Pfam" id="PF04698"/>
    </source>
</evidence>
<dbReference type="GO" id="GO:0017022">
    <property type="term" value="F:myosin binding"/>
    <property type="evidence" value="ECO:0007669"/>
    <property type="project" value="TreeGrafter"/>
</dbReference>
<dbReference type="InterPro" id="IPR051745">
    <property type="entry name" value="Intracell_Transport_Effector"/>
</dbReference>
<feature type="compositionally biased region" description="Polar residues" evidence="6">
    <location>
        <begin position="680"/>
        <end position="695"/>
    </location>
</feature>
<proteinExistence type="predicted"/>
<evidence type="ECO:0000259" key="7">
    <source>
        <dbReference type="Pfam" id="PF02318"/>
    </source>
</evidence>
<organism evidence="9">
    <name type="scientific">Tetraodon nigroviridis</name>
    <name type="common">Spotted green pufferfish</name>
    <name type="synonym">Chelonodon nigroviridis</name>
    <dbReference type="NCBI Taxonomy" id="99883"/>
    <lineage>
        <taxon>Eukaryota</taxon>
        <taxon>Metazoa</taxon>
        <taxon>Chordata</taxon>
        <taxon>Craniata</taxon>
        <taxon>Vertebrata</taxon>
        <taxon>Euteleostomi</taxon>
        <taxon>Actinopterygii</taxon>
        <taxon>Neopterygii</taxon>
        <taxon>Teleostei</taxon>
        <taxon>Neoteleostei</taxon>
        <taxon>Acanthomorphata</taxon>
        <taxon>Eupercaria</taxon>
        <taxon>Tetraodontiformes</taxon>
        <taxon>Tetradontoidea</taxon>
        <taxon>Tetraodontidae</taxon>
        <taxon>Tetraodon</taxon>
    </lineage>
</organism>
<feature type="domain" description="Rab effector MyRIP/Melanophilin" evidence="8">
    <location>
        <begin position="117"/>
        <end position="151"/>
    </location>
</feature>
<dbReference type="KEGG" id="tng:GSTEN00015502G001"/>
<feature type="compositionally biased region" description="Basic and acidic residues" evidence="6">
    <location>
        <begin position="330"/>
        <end position="339"/>
    </location>
</feature>
<keyword evidence="3" id="KW-0863">Zinc-finger</keyword>
<keyword evidence="4" id="KW-0862">Zinc</keyword>
<protein>
    <submittedName>
        <fullName evidence="9">(spotted green pufferfish) hypothetical protein</fullName>
    </submittedName>
</protein>
<evidence type="ECO:0000313" key="9">
    <source>
        <dbReference type="EMBL" id="CAF97980.1"/>
    </source>
</evidence>
<accession>Q4SN02</accession>
<keyword evidence="3" id="KW-0479">Metal-binding</keyword>
<feature type="compositionally biased region" description="Basic residues" evidence="6">
    <location>
        <begin position="593"/>
        <end position="608"/>
    </location>
</feature>
<dbReference type="AlphaFoldDB" id="Q4SN02"/>
<sequence>MKQELAEECSRCSILSKQHRFNEHCCIRCCTPFTFLLLNPKRLCLDCQYNVCKTCCTYSKRERAWLCSACQKGRILRTQSLEWYYNNVKSRFKRFGSAKVLKTLYRKHIIEKGTLSDLPESSIHEGSVYNDNDGSVCGSDSAFYKQSEGASSVLQSPDGNWIALHSSQLSRPSLLTKRKSLVFSVLEKESGVVSAYDEMGSDSEQDDEGGWGAALRQFRRKLSDETYYTDSQHDPEWTYTQHLPITSPSSGQYTNTETVNSDSEASSVPSACPRKSPHNRKKGPSDTHLHPHHQPLYHQHLHQNFHPYPHQCEALDVNFNPKVTGDSSEAEERHSDPVKRSRRRRKSKRESTEQSGRPAVQSHASPIRPPAQVAKWKLILPIFRGTYEPINVSSLQENSAFLLNALVKRRLSEEEAAPDSVQMATAALDAFRSDAMTPEPDDLETLAPNSAVPSPPQARSLAPGAQNLESLMGPGDTLEEELRSKLSQLISRANSKDNGTSEDESKGQILEQQTDKEGETMKEQRERERKKTNEVVKDCSASESGKRVEYVNGQEMKRSERLTRTPSLREEGRTREKKSEGSDRTVDEQEQRRGHKREPSRHSKRQHKRDAGRDSEQRREARSGSSASSPALTPSLQEGALSDHQQQQHSAASLCSITTEVLKVLNATEELIGEAGGESCTPSESMSASPITSGSETRRLDQKLTKMEEKVNDKASCGASVQPWRNLHVRLVFVQVYLTAGAVYGLEGTLGDLEHCARSISSGTTDTELAFLEDQVASAAAQVQQSELQVSNIEARILALKTAGLNVAAGNRFSKFRTKDKVSHFTSHWFHTHLASQPLCRTYPLKCKIIFLNKVIALSLHSCRCIK</sequence>
<comment type="subcellular location">
    <subcellularLocation>
        <location evidence="1">Cytoplasm</location>
        <location evidence="1">Perinuclear region</location>
    </subcellularLocation>
</comment>
<dbReference type="GO" id="GO:0030864">
    <property type="term" value="C:cortical actin cytoskeleton"/>
    <property type="evidence" value="ECO:0007669"/>
    <property type="project" value="TreeGrafter"/>
</dbReference>
<feature type="compositionally biased region" description="Basic and acidic residues" evidence="6">
    <location>
        <begin position="513"/>
        <end position="537"/>
    </location>
</feature>
<feature type="region of interest" description="Disordered" evidence="6">
    <location>
        <begin position="319"/>
        <end position="368"/>
    </location>
</feature>
<dbReference type="GO" id="GO:0048471">
    <property type="term" value="C:perinuclear region of cytoplasm"/>
    <property type="evidence" value="ECO:0007669"/>
    <property type="project" value="UniProtKB-SubCell"/>
</dbReference>
<evidence type="ECO:0000256" key="5">
    <source>
        <dbReference type="SAM" id="Coils"/>
    </source>
</evidence>
<feature type="region of interest" description="Disordered" evidence="6">
    <location>
        <begin position="492"/>
        <end position="647"/>
    </location>
</feature>
<feature type="domain" description="FYVE-type zinc finger" evidence="7">
    <location>
        <begin position="1"/>
        <end position="88"/>
    </location>
</feature>
<feature type="domain" description="Rab effector MyRIP/Melanophilin" evidence="8">
    <location>
        <begin position="735"/>
        <end position="823"/>
    </location>
</feature>
<dbReference type="InterPro" id="IPR011011">
    <property type="entry name" value="Znf_FYVE_PHD"/>
</dbReference>
<reference evidence="9" key="2">
    <citation type="submission" date="2004-02" db="EMBL/GenBank/DDBJ databases">
        <authorList>
            <consortium name="Genoscope"/>
            <consortium name="Whitehead Institute Centre for Genome Research"/>
        </authorList>
    </citation>
    <scope>NUCLEOTIDE SEQUENCE</scope>
</reference>
<dbReference type="InterPro" id="IPR041282">
    <property type="entry name" value="FYVE_2"/>
</dbReference>
<dbReference type="GO" id="GO:0008270">
    <property type="term" value="F:zinc ion binding"/>
    <property type="evidence" value="ECO:0007669"/>
    <property type="project" value="UniProtKB-KW"/>
</dbReference>
<feature type="region of interest" description="Disordered" evidence="6">
    <location>
        <begin position="435"/>
        <end position="462"/>
    </location>
</feature>
<gene>
    <name evidence="9" type="ORF">GSTENG00015502001</name>
</gene>
<keyword evidence="2" id="KW-0963">Cytoplasm</keyword>
<dbReference type="PANTHER" id="PTHR14555:SF6">
    <property type="entry name" value="RAB EFFECTOR MYRIP"/>
    <property type="match status" value="1"/>
</dbReference>
<dbReference type="InterPro" id="IPR006788">
    <property type="entry name" value="Myrip/Melanophilin"/>
</dbReference>
<feature type="compositionally biased region" description="Low complexity" evidence="6">
    <location>
        <begin position="623"/>
        <end position="637"/>
    </location>
</feature>
<reference evidence="9" key="1">
    <citation type="journal article" date="2004" name="Nature">
        <title>Genome duplication in the teleost fish Tetraodon nigroviridis reveals the early vertebrate proto-karyotype.</title>
        <authorList>
            <person name="Jaillon O."/>
            <person name="Aury J.-M."/>
            <person name="Brunet F."/>
            <person name="Petit J.-L."/>
            <person name="Stange-Thomann N."/>
            <person name="Mauceli E."/>
            <person name="Bouneau L."/>
            <person name="Fischer C."/>
            <person name="Ozouf-Costaz C."/>
            <person name="Bernot A."/>
            <person name="Nicaud S."/>
            <person name="Jaffe D."/>
            <person name="Fisher S."/>
            <person name="Lutfalla G."/>
            <person name="Dossat C."/>
            <person name="Segurens B."/>
            <person name="Dasilva C."/>
            <person name="Salanoubat M."/>
            <person name="Levy M."/>
            <person name="Boudet N."/>
            <person name="Castellano S."/>
            <person name="Anthouard V."/>
            <person name="Jubin C."/>
            <person name="Castelli V."/>
            <person name="Katinka M."/>
            <person name="Vacherie B."/>
            <person name="Biemont C."/>
            <person name="Skalli Z."/>
            <person name="Cattolico L."/>
            <person name="Poulain J."/>
            <person name="De Berardinis V."/>
            <person name="Cruaud C."/>
            <person name="Duprat S."/>
            <person name="Brottier P."/>
            <person name="Coutanceau J.-P."/>
            <person name="Gouzy J."/>
            <person name="Parra G."/>
            <person name="Lardier G."/>
            <person name="Chapple C."/>
            <person name="McKernan K.J."/>
            <person name="McEwan P."/>
            <person name="Bosak S."/>
            <person name="Kellis M."/>
            <person name="Volff J.-N."/>
            <person name="Guigo R."/>
            <person name="Zody M.C."/>
            <person name="Mesirov J."/>
            <person name="Lindblad-Toh K."/>
            <person name="Birren B."/>
            <person name="Nusbaum C."/>
            <person name="Kahn D."/>
            <person name="Robinson-Rechavi M."/>
            <person name="Laudet V."/>
            <person name="Schachter V."/>
            <person name="Quetier F."/>
            <person name="Saurin W."/>
            <person name="Scarpelli C."/>
            <person name="Wincker P."/>
            <person name="Lander E.S."/>
            <person name="Weissenbach J."/>
            <person name="Roest Crollius H."/>
        </authorList>
    </citation>
    <scope>NUCLEOTIDE SEQUENCE [LARGE SCALE GENOMIC DNA]</scope>
</reference>
<feature type="region of interest" description="Disordered" evidence="6">
    <location>
        <begin position="674"/>
        <end position="699"/>
    </location>
</feature>
<comment type="caution">
    <text evidence="9">The sequence shown here is derived from an EMBL/GenBank/DDBJ whole genome shotgun (WGS) entry which is preliminary data.</text>
</comment>
<feature type="domain" description="Rab effector MyRIP/Melanophilin" evidence="8">
    <location>
        <begin position="152"/>
        <end position="364"/>
    </location>
</feature>
<feature type="domain" description="Rab effector MyRIP/Melanophilin" evidence="8">
    <location>
        <begin position="543"/>
        <end position="715"/>
    </location>
</feature>